<dbReference type="SUPFAM" id="SSF52283">
    <property type="entry name" value="Formate/glycerate dehydrogenase catalytic domain-like"/>
    <property type="match status" value="1"/>
</dbReference>
<proteinExistence type="predicted"/>
<evidence type="ECO:0000259" key="1">
    <source>
        <dbReference type="Pfam" id="PF00389"/>
    </source>
</evidence>
<feature type="domain" description="D-isomer specific 2-hydroxyacid dehydrogenase catalytic" evidence="1">
    <location>
        <begin position="5"/>
        <end position="76"/>
    </location>
</feature>
<organism evidence="2 3">
    <name type="scientific">Aerophobetes bacterium</name>
    <dbReference type="NCBI Taxonomy" id="2030807"/>
    <lineage>
        <taxon>Bacteria</taxon>
        <taxon>Candidatus Aerophobota</taxon>
    </lineage>
</organism>
<evidence type="ECO:0000313" key="2">
    <source>
        <dbReference type="EMBL" id="TET29256.1"/>
    </source>
</evidence>
<dbReference type="InterPro" id="IPR006139">
    <property type="entry name" value="D-isomer_2_OHA_DH_cat_dom"/>
</dbReference>
<dbReference type="AlphaFoldDB" id="A0A523TFX4"/>
<feature type="non-terminal residue" evidence="2">
    <location>
        <position position="76"/>
    </location>
</feature>
<accession>A0A523TFX4</accession>
<dbReference type="GO" id="GO:0016616">
    <property type="term" value="F:oxidoreductase activity, acting on the CH-OH group of donors, NAD or NADP as acceptor"/>
    <property type="evidence" value="ECO:0007669"/>
    <property type="project" value="InterPro"/>
</dbReference>
<dbReference type="Proteomes" id="UP000316517">
    <property type="component" value="Unassembled WGS sequence"/>
</dbReference>
<dbReference type="EMBL" id="SOJT01000090">
    <property type="protein sequence ID" value="TET29256.1"/>
    <property type="molecule type" value="Genomic_DNA"/>
</dbReference>
<protein>
    <submittedName>
        <fullName evidence="2">Hydroxyacid dehydrogenase</fullName>
    </submittedName>
</protein>
<sequence length="76" mass="8262">MRKKVLLVQPIHSEGIELLEKEVEVIFASGISASTLRREIKGINGVIVRTAPFSGEIIQAADRLEVIGRHGVGVDN</sequence>
<gene>
    <name evidence="2" type="ORF">E3J68_02020</name>
</gene>
<dbReference type="Pfam" id="PF00389">
    <property type="entry name" value="2-Hacid_dh"/>
    <property type="match status" value="1"/>
</dbReference>
<evidence type="ECO:0000313" key="3">
    <source>
        <dbReference type="Proteomes" id="UP000316517"/>
    </source>
</evidence>
<dbReference type="GO" id="GO:0051287">
    <property type="term" value="F:NAD binding"/>
    <property type="evidence" value="ECO:0007669"/>
    <property type="project" value="InterPro"/>
</dbReference>
<reference evidence="2 3" key="1">
    <citation type="submission" date="2019-03" db="EMBL/GenBank/DDBJ databases">
        <title>Metabolic potential of uncultured bacteria and archaea associated with petroleum seepage in deep-sea sediments.</title>
        <authorList>
            <person name="Dong X."/>
            <person name="Hubert C."/>
        </authorList>
    </citation>
    <scope>NUCLEOTIDE SEQUENCE [LARGE SCALE GENOMIC DNA]</scope>
    <source>
        <strain evidence="2">E44_bin3</strain>
    </source>
</reference>
<comment type="caution">
    <text evidence="2">The sequence shown here is derived from an EMBL/GenBank/DDBJ whole genome shotgun (WGS) entry which is preliminary data.</text>
</comment>
<name>A0A523TFX4_UNCAE</name>
<dbReference type="Gene3D" id="3.40.50.720">
    <property type="entry name" value="NAD(P)-binding Rossmann-like Domain"/>
    <property type="match status" value="1"/>
</dbReference>